<dbReference type="GeneID" id="111126172"/>
<feature type="transmembrane region" description="Helical" evidence="7">
    <location>
        <begin position="324"/>
        <end position="344"/>
    </location>
</feature>
<feature type="transmembrane region" description="Helical" evidence="7">
    <location>
        <begin position="113"/>
        <end position="132"/>
    </location>
</feature>
<evidence type="ECO:0000256" key="5">
    <source>
        <dbReference type="ARBA" id="ARBA00022989"/>
    </source>
</evidence>
<evidence type="ECO:0000256" key="7">
    <source>
        <dbReference type="SAM" id="Phobius"/>
    </source>
</evidence>
<evidence type="ECO:0000256" key="4">
    <source>
        <dbReference type="ARBA" id="ARBA00022692"/>
    </source>
</evidence>
<comment type="similarity">
    <text evidence="2">Belongs to the CRT-like transporter family.</text>
</comment>
<feature type="transmembrane region" description="Helical" evidence="7">
    <location>
        <begin position="207"/>
        <end position="227"/>
    </location>
</feature>
<reference evidence="9" key="1">
    <citation type="submission" date="2025-08" db="UniProtKB">
        <authorList>
            <consortium name="RefSeq"/>
        </authorList>
    </citation>
    <scope>IDENTIFICATION</scope>
    <source>
        <tissue evidence="9">Whole sample</tissue>
    </source>
</reference>
<accession>A0A8B8DDY3</accession>
<evidence type="ECO:0000313" key="9">
    <source>
        <dbReference type="RefSeq" id="XP_022326327.1"/>
    </source>
</evidence>
<protein>
    <submittedName>
        <fullName evidence="9">Uncharacterized protein LOC111126172 isoform X2</fullName>
    </submittedName>
</protein>
<keyword evidence="4 7" id="KW-0812">Transmembrane</keyword>
<dbReference type="OrthoDB" id="6335830at2759"/>
<evidence type="ECO:0000256" key="2">
    <source>
        <dbReference type="ARBA" id="ARBA00006690"/>
    </source>
</evidence>
<keyword evidence="6 7" id="KW-0472">Membrane</keyword>
<feature type="transmembrane region" description="Helical" evidence="7">
    <location>
        <begin position="41"/>
        <end position="61"/>
    </location>
</feature>
<feature type="transmembrane region" description="Helical" evidence="7">
    <location>
        <begin position="299"/>
        <end position="317"/>
    </location>
</feature>
<dbReference type="Proteomes" id="UP000694844">
    <property type="component" value="Chromosome 3"/>
</dbReference>
<organism evidence="8 9">
    <name type="scientific">Crassostrea virginica</name>
    <name type="common">Eastern oyster</name>
    <dbReference type="NCBI Taxonomy" id="6565"/>
    <lineage>
        <taxon>Eukaryota</taxon>
        <taxon>Metazoa</taxon>
        <taxon>Spiralia</taxon>
        <taxon>Lophotrochozoa</taxon>
        <taxon>Mollusca</taxon>
        <taxon>Bivalvia</taxon>
        <taxon>Autobranchia</taxon>
        <taxon>Pteriomorphia</taxon>
        <taxon>Ostreida</taxon>
        <taxon>Ostreoidea</taxon>
        <taxon>Ostreidae</taxon>
        <taxon>Crassostrea</taxon>
    </lineage>
</organism>
<feature type="transmembrane region" description="Helical" evidence="7">
    <location>
        <begin position="166"/>
        <end position="187"/>
    </location>
</feature>
<keyword evidence="5 7" id="KW-1133">Transmembrane helix</keyword>
<keyword evidence="8" id="KW-1185">Reference proteome</keyword>
<feature type="transmembrane region" description="Helical" evidence="7">
    <location>
        <begin position="73"/>
        <end position="93"/>
    </location>
</feature>
<keyword evidence="3" id="KW-0813">Transport</keyword>
<evidence type="ECO:0000256" key="3">
    <source>
        <dbReference type="ARBA" id="ARBA00022448"/>
    </source>
</evidence>
<evidence type="ECO:0000256" key="6">
    <source>
        <dbReference type="ARBA" id="ARBA00023136"/>
    </source>
</evidence>
<dbReference type="GO" id="GO:0016020">
    <property type="term" value="C:membrane"/>
    <property type="evidence" value="ECO:0007669"/>
    <property type="project" value="UniProtKB-SubCell"/>
</dbReference>
<feature type="transmembrane region" description="Helical" evidence="7">
    <location>
        <begin position="364"/>
        <end position="383"/>
    </location>
</feature>
<sequence>MNNEEVSPLLGEKNSRDQSIQEAWTSGKTGRGFFQGTTRNVILAFLNVVSNVAMNVSLPVFAGTMNEIGGDTFVLLLNSCVVIGVLFVLTTLLAKHTIDSSIEFKPASTWKIIFAMGLFTALNGILVVFASPPDRTPGYLQGILSTTTIPYTIICRLIFLRKGISVVRTLCTCLVMAGLFLTIEPQIFGINSDDDSNTVNESTSARILWPLCFALGFLPVGLMNVTCEKELKKGESKSFNFIMWSQFAQILCMVCLFWTDFIPGFGMAGSFSEFSTRYKTGTICMFSSKTECNGLVGKSWLFFGGYTFANLFQFLLIEYAEGAVFAAVVQSLVGPTATMFWTFFEFNVKEDVFRWHPLFNETTVFTLAGLLLMVPGVMLYNYYSNKEAKETVKEGSYLYTDQTLTVNDIGK</sequence>
<dbReference type="Pfam" id="PF08627">
    <property type="entry name" value="CRT-like"/>
    <property type="match status" value="1"/>
</dbReference>
<dbReference type="InterPro" id="IPR013936">
    <property type="entry name" value="CRT-like"/>
</dbReference>
<dbReference type="PANTHER" id="PTHR31326">
    <property type="entry name" value="PROTEIN CLT2, CHLOROPLASTIC"/>
    <property type="match status" value="1"/>
</dbReference>
<name>A0A8B8DDY3_CRAVI</name>
<gene>
    <name evidence="9" type="primary">LOC111126172</name>
</gene>
<dbReference type="AlphaFoldDB" id="A0A8B8DDY3"/>
<feature type="transmembrane region" description="Helical" evidence="7">
    <location>
        <begin position="239"/>
        <end position="259"/>
    </location>
</feature>
<dbReference type="RefSeq" id="XP_022326327.1">
    <property type="nucleotide sequence ID" value="XM_022470619.1"/>
</dbReference>
<dbReference type="PANTHER" id="PTHR31326:SF1">
    <property type="entry name" value="PROTEIN CLT2, CHLOROPLASTIC"/>
    <property type="match status" value="1"/>
</dbReference>
<proteinExistence type="inferred from homology"/>
<evidence type="ECO:0000256" key="1">
    <source>
        <dbReference type="ARBA" id="ARBA00004141"/>
    </source>
</evidence>
<feature type="transmembrane region" description="Helical" evidence="7">
    <location>
        <begin position="138"/>
        <end position="159"/>
    </location>
</feature>
<evidence type="ECO:0000313" key="8">
    <source>
        <dbReference type="Proteomes" id="UP000694844"/>
    </source>
</evidence>
<comment type="subcellular location">
    <subcellularLocation>
        <location evidence="1">Membrane</location>
        <topology evidence="1">Multi-pass membrane protein</topology>
    </subcellularLocation>
</comment>